<evidence type="ECO:0000313" key="2">
    <source>
        <dbReference type="EMBL" id="CAF3954968.1"/>
    </source>
</evidence>
<sequence>MLTLEALPDEILMLIIGYSGDVYNVLKAFLGLNQRLNNILIDKRLHLLADLLIIAEDDRKFDYYCRCIFQKVSQSDNNRCQIEEQIRSSLQSLVLLQMRDGYTSLEQEIKSQTEHNELIREQLINGEAVAVDNELYDVFRNLEHNSMNAAHIEQTRSLISSLIMAKGARLKCDDYELARFNFAKAVNTFLLFAIASPTKLKQTETVFKAGFVTAEDEFVSSMDISNFVGNDIMFLDTFHRLGFISSTTGMNWNLLSKQSMVNVTKSQRLKIVQDAAGQIHRHISYFQPYGDYRRQSTLGVLKRPFTEIHKNGYLLCVWY</sequence>
<protein>
    <submittedName>
        <fullName evidence="1">Uncharacterized protein</fullName>
    </submittedName>
</protein>
<dbReference type="EMBL" id="CAJOBC010008194">
    <property type="protein sequence ID" value="CAF3954968.1"/>
    <property type="molecule type" value="Genomic_DNA"/>
</dbReference>
<evidence type="ECO:0000313" key="1">
    <source>
        <dbReference type="EMBL" id="CAF1190723.1"/>
    </source>
</evidence>
<dbReference type="OrthoDB" id="10214676at2759"/>
<organism evidence="1 3">
    <name type="scientific">Didymodactylos carnosus</name>
    <dbReference type="NCBI Taxonomy" id="1234261"/>
    <lineage>
        <taxon>Eukaryota</taxon>
        <taxon>Metazoa</taxon>
        <taxon>Spiralia</taxon>
        <taxon>Gnathifera</taxon>
        <taxon>Rotifera</taxon>
        <taxon>Eurotatoria</taxon>
        <taxon>Bdelloidea</taxon>
        <taxon>Philodinida</taxon>
        <taxon>Philodinidae</taxon>
        <taxon>Didymodactylos</taxon>
    </lineage>
</organism>
<dbReference type="EMBL" id="CAJNOQ010008193">
    <property type="protein sequence ID" value="CAF1190723.1"/>
    <property type="molecule type" value="Genomic_DNA"/>
</dbReference>
<dbReference type="Proteomes" id="UP000681722">
    <property type="component" value="Unassembled WGS sequence"/>
</dbReference>
<proteinExistence type="predicted"/>
<dbReference type="Proteomes" id="UP000663829">
    <property type="component" value="Unassembled WGS sequence"/>
</dbReference>
<gene>
    <name evidence="1" type="ORF">GPM918_LOCUS23192</name>
    <name evidence="2" type="ORF">SRO942_LOCUS23191</name>
</gene>
<reference evidence="1" key="1">
    <citation type="submission" date="2021-02" db="EMBL/GenBank/DDBJ databases">
        <authorList>
            <person name="Nowell W R."/>
        </authorList>
    </citation>
    <scope>NUCLEOTIDE SEQUENCE</scope>
</reference>
<name>A0A814VNH4_9BILA</name>
<comment type="caution">
    <text evidence="1">The sequence shown here is derived from an EMBL/GenBank/DDBJ whole genome shotgun (WGS) entry which is preliminary data.</text>
</comment>
<evidence type="ECO:0000313" key="3">
    <source>
        <dbReference type="Proteomes" id="UP000663829"/>
    </source>
</evidence>
<accession>A0A814VNH4</accession>
<dbReference type="AlphaFoldDB" id="A0A814VNH4"/>
<keyword evidence="3" id="KW-1185">Reference proteome</keyword>